<sequence length="44" mass="5115">MAYRVWHSPIKFIILQTYEEVVVYYAMQLAAHNTTPSGWEEVAA</sequence>
<proteinExistence type="predicted"/>
<dbReference type="EMBL" id="KJ019052">
    <property type="protein sequence ID" value="AIX20095.1"/>
    <property type="molecule type" value="Genomic_DNA"/>
</dbReference>
<organism evidence="1 2">
    <name type="scientific">Synechococcus phage ACG-2014f_Syn7803C7</name>
    <dbReference type="NCBI Taxonomy" id="2790345"/>
    <lineage>
        <taxon>Viruses</taxon>
        <taxon>Duplodnaviria</taxon>
        <taxon>Heunggongvirae</taxon>
        <taxon>Uroviricota</taxon>
        <taxon>Caudoviricetes</taxon>
        <taxon>Pantevenvirales</taxon>
        <taxon>Kyanoviridae</taxon>
        <taxon>Atlauavirus</taxon>
        <taxon>Atlauavirus acg2014f</taxon>
    </lineage>
</organism>
<protein>
    <submittedName>
        <fullName evidence="1">Uncharacterized protein</fullName>
    </submittedName>
</protein>
<reference evidence="1 2" key="1">
    <citation type="submission" date="2013-12" db="EMBL/GenBank/DDBJ databases">
        <title>Ecological redundancy of diverse viral populations within a natural community.</title>
        <authorList>
            <person name="Gregory A.C."/>
            <person name="LaButti K."/>
            <person name="Copeland A."/>
            <person name="Woyke T."/>
            <person name="Sullivan M.B."/>
        </authorList>
    </citation>
    <scope>NUCLEOTIDE SEQUENCE [LARGE SCALE GENOMIC DNA]</scope>
    <source>
        <strain evidence="1">Syn7803C7</strain>
    </source>
</reference>
<keyword evidence="2" id="KW-1185">Reference proteome</keyword>
<gene>
    <name evidence="1" type="ORF">Syn7803C7_204</name>
</gene>
<evidence type="ECO:0000313" key="2">
    <source>
        <dbReference type="Proteomes" id="UP000185323"/>
    </source>
</evidence>
<name>A0A0E3F438_9CAUD</name>
<accession>A0A0E3F438</accession>
<dbReference type="Proteomes" id="UP000185323">
    <property type="component" value="Segment"/>
</dbReference>
<evidence type="ECO:0000313" key="1">
    <source>
        <dbReference type="EMBL" id="AIX20095.1"/>
    </source>
</evidence>